<gene>
    <name evidence="1" type="ORF">Goe3_c21700</name>
</gene>
<accession>A0A217ERE3</accession>
<sequence>MIFNRNRPAPKASEIGQIISNVLYAPYFTGYYTDSGYYYRTRQKNTTEAGRIETRNDNIYLFQKVDQEITNIFPAWGAWDRSSGNVYLFSRVQGDIITIRKGVLLQQEKPPIPFFNKESFLSYIDNLNV</sequence>
<proteinExistence type="predicted"/>
<organism evidence="1 2">
    <name type="scientific">Bacillus phage vB_BsuM-Goe3</name>
    <dbReference type="NCBI Taxonomy" id="1933063"/>
    <lineage>
        <taxon>Viruses</taxon>
        <taxon>Duplodnaviria</taxon>
        <taxon>Heunggongvirae</taxon>
        <taxon>Uroviricota</taxon>
        <taxon>Caudoviricetes</taxon>
        <taxon>Herelleviridae</taxon>
        <taxon>Bastillevirinae</taxon>
        <taxon>Grisebachstrassevirus</taxon>
        <taxon>Grisebachstrassevirus goe3</taxon>
    </lineage>
</organism>
<protein>
    <submittedName>
        <fullName evidence="1">Uncharacterized protein</fullName>
    </submittedName>
</protein>
<evidence type="ECO:0000313" key="1">
    <source>
        <dbReference type="EMBL" id="APZ82678.1"/>
    </source>
</evidence>
<keyword evidence="2" id="KW-1185">Reference proteome</keyword>
<reference evidence="1" key="1">
    <citation type="journal article" date="2017" name="Viruses">
        <title>Characterization of Bacillus subtilis Viruses vB_BsuM-Goe2 and vB_BsuM-Goe3.</title>
        <authorList>
            <person name="Willms I.M."/>
            <person name="Hoppert M."/>
            <person name="Hertel R."/>
        </authorList>
    </citation>
    <scope>NUCLEOTIDE SEQUENCE [LARGE SCALE GENOMIC DNA]</scope>
</reference>
<dbReference type="Proteomes" id="UP000221795">
    <property type="component" value="Segment"/>
</dbReference>
<organismHost>
    <name type="scientific">Bacillus subtilis</name>
    <dbReference type="NCBI Taxonomy" id="1423"/>
</organismHost>
<dbReference type="EMBL" id="KY368640">
    <property type="protein sequence ID" value="APZ82678.1"/>
    <property type="molecule type" value="Genomic_DNA"/>
</dbReference>
<name>A0A217ERE3_BPGO3</name>
<evidence type="ECO:0000313" key="2">
    <source>
        <dbReference type="Proteomes" id="UP000221795"/>
    </source>
</evidence>